<dbReference type="InterPro" id="IPR000182">
    <property type="entry name" value="GNAT_dom"/>
</dbReference>
<reference evidence="2" key="1">
    <citation type="submission" date="2020-02" db="EMBL/GenBank/DDBJ databases">
        <authorList>
            <person name="Meier V. D."/>
        </authorList>
    </citation>
    <scope>NUCLEOTIDE SEQUENCE</scope>
    <source>
        <strain evidence="2">AVDCRST_MAG18</strain>
    </source>
</reference>
<dbReference type="Pfam" id="PF00583">
    <property type="entry name" value="Acetyltransf_1"/>
    <property type="match status" value="1"/>
</dbReference>
<dbReference type="AlphaFoldDB" id="A0A6J4VSJ9"/>
<name>A0A6J4VSJ9_9BACT</name>
<gene>
    <name evidence="2" type="ORF">AVDCRST_MAG18-4157</name>
</gene>
<evidence type="ECO:0000259" key="1">
    <source>
        <dbReference type="PROSITE" id="PS51186"/>
    </source>
</evidence>
<dbReference type="PROSITE" id="PS51186">
    <property type="entry name" value="GNAT"/>
    <property type="match status" value="1"/>
</dbReference>
<dbReference type="Gene3D" id="3.40.630.30">
    <property type="match status" value="1"/>
</dbReference>
<dbReference type="InterPro" id="IPR016181">
    <property type="entry name" value="Acyl_CoA_acyltransferase"/>
</dbReference>
<feature type="domain" description="N-acetyltransferase" evidence="1">
    <location>
        <begin position="129"/>
        <end position="273"/>
    </location>
</feature>
<accession>A0A6J4VSJ9</accession>
<organism evidence="2">
    <name type="scientific">uncultured Thermomicrobiales bacterium</name>
    <dbReference type="NCBI Taxonomy" id="1645740"/>
    <lineage>
        <taxon>Bacteria</taxon>
        <taxon>Pseudomonadati</taxon>
        <taxon>Thermomicrobiota</taxon>
        <taxon>Thermomicrobia</taxon>
        <taxon>Thermomicrobiales</taxon>
        <taxon>environmental samples</taxon>
    </lineage>
</organism>
<proteinExistence type="predicted"/>
<sequence length="277" mass="29343">MPALPAAEASLQARAVANVAEAFRRLTRHDPRGAIEEADGLTTIATSIPYPLFNAAFLERPVTDAEALAARVRRFYARAGVPGLLLAEDAAAAERAAPLVHAAELAPGEPIPGMLLAPIPDPPRAPDGLDIRVVDDPDTLRVYNDTLAAVFGMPRAWLAVLDDPATLRLHDFAFYLGLLDGVPVGTSMRFTGHRIAGIYNVATLPTYRRRGIGAALTWRAAIDGRDEGCLASALQASAEGFPVYARMGYCHVTDYQTWVIAPTGASAEATPAPGGQP</sequence>
<dbReference type="SUPFAM" id="SSF55729">
    <property type="entry name" value="Acyl-CoA N-acyltransferases (Nat)"/>
    <property type="match status" value="1"/>
</dbReference>
<evidence type="ECO:0000313" key="2">
    <source>
        <dbReference type="EMBL" id="CAA9587540.1"/>
    </source>
</evidence>
<dbReference type="EMBL" id="CADCWN010000330">
    <property type="protein sequence ID" value="CAA9587540.1"/>
    <property type="molecule type" value="Genomic_DNA"/>
</dbReference>
<dbReference type="CDD" id="cd04301">
    <property type="entry name" value="NAT_SF"/>
    <property type="match status" value="1"/>
</dbReference>
<dbReference type="GO" id="GO:0016747">
    <property type="term" value="F:acyltransferase activity, transferring groups other than amino-acyl groups"/>
    <property type="evidence" value="ECO:0007669"/>
    <property type="project" value="InterPro"/>
</dbReference>
<protein>
    <recommendedName>
        <fullName evidence="1">N-acetyltransferase domain-containing protein</fullName>
    </recommendedName>
</protein>